<dbReference type="PATRIC" id="fig|869719.3.peg.1361"/>
<dbReference type="RefSeq" id="WP_058755528.1">
    <property type="nucleotide sequence ID" value="NZ_LDTB01000025.1"/>
</dbReference>
<evidence type="ECO:0000313" key="1">
    <source>
        <dbReference type="EMBL" id="KTT72610.1"/>
    </source>
</evidence>
<organism evidence="1 2">
    <name type="scientific">Sphingomonas endophytica</name>
    <dbReference type="NCBI Taxonomy" id="869719"/>
    <lineage>
        <taxon>Bacteria</taxon>
        <taxon>Pseudomonadati</taxon>
        <taxon>Pseudomonadota</taxon>
        <taxon>Alphaproteobacteria</taxon>
        <taxon>Sphingomonadales</taxon>
        <taxon>Sphingomonadaceae</taxon>
        <taxon>Sphingomonas</taxon>
    </lineage>
</organism>
<gene>
    <name evidence="1" type="ORF">NS334_08425</name>
</gene>
<comment type="caution">
    <text evidence="1">The sequence shown here is derived from an EMBL/GenBank/DDBJ whole genome shotgun (WGS) entry which is preliminary data.</text>
</comment>
<keyword evidence="2" id="KW-1185">Reference proteome</keyword>
<evidence type="ECO:0000313" key="2">
    <source>
        <dbReference type="Proteomes" id="UP000074310"/>
    </source>
</evidence>
<protein>
    <submittedName>
        <fullName evidence="1">Uncharacterized protein</fullName>
    </submittedName>
</protein>
<sequence length="98" mass="10475">MAGPLERLRAVARQLLVSIDQFAQVVLVGVLYVVGLTRVCPSADETISSYVGRGQMRGACWARPAAAIIDALFVLLGEAPGHCRRNVETAFLSLPPTP</sequence>
<reference evidence="1 2" key="1">
    <citation type="journal article" date="2016" name="Front. Microbiol.">
        <title>Genomic Resource of Rice Seed Associated Bacteria.</title>
        <authorList>
            <person name="Midha S."/>
            <person name="Bansal K."/>
            <person name="Sharma S."/>
            <person name="Kumar N."/>
            <person name="Patil P.P."/>
            <person name="Chaudhry V."/>
            <person name="Patil P.B."/>
        </authorList>
    </citation>
    <scope>NUCLEOTIDE SEQUENCE [LARGE SCALE GENOMIC DNA]</scope>
    <source>
        <strain evidence="1 2">NS334</strain>
    </source>
</reference>
<accession>A0A147I3D7</accession>
<dbReference type="Proteomes" id="UP000074310">
    <property type="component" value="Unassembled WGS sequence"/>
</dbReference>
<dbReference type="OrthoDB" id="7573813at2"/>
<name>A0A147I3D7_9SPHN</name>
<dbReference type="AlphaFoldDB" id="A0A147I3D7"/>
<dbReference type="EMBL" id="LDTB01000025">
    <property type="protein sequence ID" value="KTT72610.1"/>
    <property type="molecule type" value="Genomic_DNA"/>
</dbReference>
<proteinExistence type="predicted"/>